<sequence>MAPKRRNMFYKNKKQETTEAGMTRTVWVCSLLVALFCHASFQLPIEGSETQEFQDLVTFIKNRLEGGGNLEEVAAMMRAAGDQEAEQQLMAVMQNELNKDKRASYMSLCHFKICNMGRKRNPYWNTWSRA</sequence>
<gene>
    <name evidence="1" type="ORF">AAG570_009787</name>
</gene>
<proteinExistence type="predicted"/>
<keyword evidence="2" id="KW-1185">Reference proteome</keyword>
<reference evidence="1 2" key="1">
    <citation type="submission" date="2024-07" db="EMBL/GenBank/DDBJ databases">
        <title>Chromosome-level genome assembly of the water stick insect Ranatra chinensis (Heteroptera: Nepidae).</title>
        <authorList>
            <person name="Liu X."/>
        </authorList>
    </citation>
    <scope>NUCLEOTIDE SEQUENCE [LARGE SCALE GENOMIC DNA]</scope>
    <source>
        <strain evidence="1">Cailab_2021Rc</strain>
        <tissue evidence="1">Muscle</tissue>
    </source>
</reference>
<protein>
    <submittedName>
        <fullName evidence="1">Uncharacterized protein</fullName>
    </submittedName>
</protein>
<accession>A0ABD0YQ83</accession>
<dbReference type="Proteomes" id="UP001558652">
    <property type="component" value="Unassembled WGS sequence"/>
</dbReference>
<name>A0ABD0YQ83_9HEMI</name>
<dbReference type="EMBL" id="JBFDAA010000004">
    <property type="protein sequence ID" value="KAL1138092.1"/>
    <property type="molecule type" value="Genomic_DNA"/>
</dbReference>
<organism evidence="1 2">
    <name type="scientific">Ranatra chinensis</name>
    <dbReference type="NCBI Taxonomy" id="642074"/>
    <lineage>
        <taxon>Eukaryota</taxon>
        <taxon>Metazoa</taxon>
        <taxon>Ecdysozoa</taxon>
        <taxon>Arthropoda</taxon>
        <taxon>Hexapoda</taxon>
        <taxon>Insecta</taxon>
        <taxon>Pterygota</taxon>
        <taxon>Neoptera</taxon>
        <taxon>Paraneoptera</taxon>
        <taxon>Hemiptera</taxon>
        <taxon>Heteroptera</taxon>
        <taxon>Panheteroptera</taxon>
        <taxon>Nepomorpha</taxon>
        <taxon>Nepidae</taxon>
        <taxon>Ranatrinae</taxon>
        <taxon>Ranatra</taxon>
    </lineage>
</organism>
<comment type="caution">
    <text evidence="1">The sequence shown here is derived from an EMBL/GenBank/DDBJ whole genome shotgun (WGS) entry which is preliminary data.</text>
</comment>
<evidence type="ECO:0000313" key="1">
    <source>
        <dbReference type="EMBL" id="KAL1138092.1"/>
    </source>
</evidence>
<evidence type="ECO:0000313" key="2">
    <source>
        <dbReference type="Proteomes" id="UP001558652"/>
    </source>
</evidence>
<dbReference type="AlphaFoldDB" id="A0ABD0YQ83"/>